<dbReference type="STRING" id="633440.SAMN05421869_108137"/>
<dbReference type="AlphaFoldDB" id="A0A1G8Q5Y4"/>
<dbReference type="EMBL" id="FNDJ01000008">
    <property type="protein sequence ID" value="SDJ00091.1"/>
    <property type="molecule type" value="Genomic_DNA"/>
</dbReference>
<organism evidence="1 2">
    <name type="scientific">Nonomuraea jiangxiensis</name>
    <dbReference type="NCBI Taxonomy" id="633440"/>
    <lineage>
        <taxon>Bacteria</taxon>
        <taxon>Bacillati</taxon>
        <taxon>Actinomycetota</taxon>
        <taxon>Actinomycetes</taxon>
        <taxon>Streptosporangiales</taxon>
        <taxon>Streptosporangiaceae</taxon>
        <taxon>Nonomuraea</taxon>
    </lineage>
</organism>
<sequence length="88" mass="10001">MYKRAFLSFFQINARLDFLEELMTRLVNKLADRLVGMVAPKAHASAAAALICSEVFCYCQGARYFAKQCCYQNGKYECYVCRFVGNGC</sequence>
<keyword evidence="2" id="KW-1185">Reference proteome</keyword>
<reference evidence="1 2" key="1">
    <citation type="submission" date="2016-10" db="EMBL/GenBank/DDBJ databases">
        <authorList>
            <person name="de Groot N.N."/>
        </authorList>
    </citation>
    <scope>NUCLEOTIDE SEQUENCE [LARGE SCALE GENOMIC DNA]</scope>
    <source>
        <strain evidence="1 2">CGMCC 4.6533</strain>
    </source>
</reference>
<protein>
    <submittedName>
        <fullName evidence="1">Uncharacterized protein</fullName>
    </submittedName>
</protein>
<evidence type="ECO:0000313" key="2">
    <source>
        <dbReference type="Proteomes" id="UP000199202"/>
    </source>
</evidence>
<dbReference type="Proteomes" id="UP000199202">
    <property type="component" value="Unassembled WGS sequence"/>
</dbReference>
<gene>
    <name evidence="1" type="ORF">SAMN05421869_108137</name>
</gene>
<proteinExistence type="predicted"/>
<evidence type="ECO:0000313" key="1">
    <source>
        <dbReference type="EMBL" id="SDJ00091.1"/>
    </source>
</evidence>
<name>A0A1G8Q5Y4_9ACTN</name>
<accession>A0A1G8Q5Y4</accession>